<evidence type="ECO:0000313" key="7">
    <source>
        <dbReference type="Proteomes" id="UP000644010"/>
    </source>
</evidence>
<evidence type="ECO:0000256" key="3">
    <source>
        <dbReference type="ARBA" id="ARBA00023082"/>
    </source>
</evidence>
<evidence type="ECO:0000256" key="2">
    <source>
        <dbReference type="ARBA" id="ARBA00023015"/>
    </source>
</evidence>
<dbReference type="InterPro" id="IPR039425">
    <property type="entry name" value="RNA_pol_sigma-70-like"/>
</dbReference>
<gene>
    <name evidence="6" type="ORF">H8S77_16355</name>
</gene>
<dbReference type="InterPro" id="IPR013249">
    <property type="entry name" value="RNA_pol_sigma70_r4_t2"/>
</dbReference>
<dbReference type="InterPro" id="IPR013325">
    <property type="entry name" value="RNA_pol_sigma_r2"/>
</dbReference>
<dbReference type="Proteomes" id="UP000644010">
    <property type="component" value="Unassembled WGS sequence"/>
</dbReference>
<dbReference type="RefSeq" id="WP_186960327.1">
    <property type="nucleotide sequence ID" value="NZ_JACOOI010000018.1"/>
</dbReference>
<proteinExistence type="inferred from homology"/>
<organism evidence="6 7">
    <name type="scientific">Parabacteroides segnis</name>
    <dbReference type="NCBI Taxonomy" id="2763058"/>
    <lineage>
        <taxon>Bacteria</taxon>
        <taxon>Pseudomonadati</taxon>
        <taxon>Bacteroidota</taxon>
        <taxon>Bacteroidia</taxon>
        <taxon>Bacteroidales</taxon>
        <taxon>Tannerellaceae</taxon>
        <taxon>Parabacteroides</taxon>
    </lineage>
</organism>
<keyword evidence="4" id="KW-0804">Transcription</keyword>
<keyword evidence="2" id="KW-0805">Transcription regulation</keyword>
<dbReference type="PANTHER" id="PTHR43133">
    <property type="entry name" value="RNA POLYMERASE ECF-TYPE SIGMA FACTO"/>
    <property type="match status" value="1"/>
</dbReference>
<accession>A0ABR7E529</accession>
<reference evidence="6 7" key="1">
    <citation type="submission" date="2020-08" db="EMBL/GenBank/DDBJ databases">
        <title>Genome public.</title>
        <authorList>
            <person name="Liu C."/>
            <person name="Sun Q."/>
        </authorList>
    </citation>
    <scope>NUCLEOTIDE SEQUENCE [LARGE SCALE GENOMIC DNA]</scope>
    <source>
        <strain evidence="6 7">BX2</strain>
    </source>
</reference>
<dbReference type="Pfam" id="PF08281">
    <property type="entry name" value="Sigma70_r4_2"/>
    <property type="match status" value="1"/>
</dbReference>
<protein>
    <submittedName>
        <fullName evidence="6">Sigma-70 family RNA polymerase sigma factor</fullName>
    </submittedName>
</protein>
<dbReference type="Gene3D" id="1.10.1740.10">
    <property type="match status" value="1"/>
</dbReference>
<dbReference type="InterPro" id="IPR014284">
    <property type="entry name" value="RNA_pol_sigma-70_dom"/>
</dbReference>
<dbReference type="Gene3D" id="1.10.10.10">
    <property type="entry name" value="Winged helix-like DNA-binding domain superfamily/Winged helix DNA-binding domain"/>
    <property type="match status" value="1"/>
</dbReference>
<name>A0ABR7E529_9BACT</name>
<sequence>MLVDESQIKWQQFISGDDDSFSWIYTTYARKLYRYGLCFTSNEEVVRDSIQDIFVYLYDNKTKLEFCDNIKYYLFGAFKNNLIKAIHKESVSEDLVGDMPFLIELTVEDQYIQNEQYVTESKKIEKLLSLLTSRQREIIYYRFTQGMSMEEICGLMDLNYQSAQNLIQRSLKKMRTSQIDMDLFLILLLALQ</sequence>
<evidence type="ECO:0000256" key="4">
    <source>
        <dbReference type="ARBA" id="ARBA00023163"/>
    </source>
</evidence>
<dbReference type="InterPro" id="IPR013324">
    <property type="entry name" value="RNA_pol_sigma_r3/r4-like"/>
</dbReference>
<evidence type="ECO:0000313" key="6">
    <source>
        <dbReference type="EMBL" id="MBC5644451.1"/>
    </source>
</evidence>
<feature type="domain" description="RNA polymerase sigma factor 70 region 4 type 2" evidence="5">
    <location>
        <begin position="123"/>
        <end position="174"/>
    </location>
</feature>
<dbReference type="SUPFAM" id="SSF88659">
    <property type="entry name" value="Sigma3 and sigma4 domains of RNA polymerase sigma factors"/>
    <property type="match status" value="1"/>
</dbReference>
<evidence type="ECO:0000256" key="1">
    <source>
        <dbReference type="ARBA" id="ARBA00010641"/>
    </source>
</evidence>
<comment type="similarity">
    <text evidence="1">Belongs to the sigma-70 factor family. ECF subfamily.</text>
</comment>
<comment type="caution">
    <text evidence="6">The sequence shown here is derived from an EMBL/GenBank/DDBJ whole genome shotgun (WGS) entry which is preliminary data.</text>
</comment>
<dbReference type="CDD" id="cd06171">
    <property type="entry name" value="Sigma70_r4"/>
    <property type="match status" value="1"/>
</dbReference>
<dbReference type="NCBIfam" id="TIGR02937">
    <property type="entry name" value="sigma70-ECF"/>
    <property type="match status" value="1"/>
</dbReference>
<dbReference type="PANTHER" id="PTHR43133:SF46">
    <property type="entry name" value="RNA POLYMERASE SIGMA-70 FACTOR ECF SUBFAMILY"/>
    <property type="match status" value="1"/>
</dbReference>
<keyword evidence="7" id="KW-1185">Reference proteome</keyword>
<dbReference type="InterPro" id="IPR036388">
    <property type="entry name" value="WH-like_DNA-bd_sf"/>
</dbReference>
<dbReference type="EMBL" id="JACOOI010000018">
    <property type="protein sequence ID" value="MBC5644451.1"/>
    <property type="molecule type" value="Genomic_DNA"/>
</dbReference>
<dbReference type="SUPFAM" id="SSF88946">
    <property type="entry name" value="Sigma2 domain of RNA polymerase sigma factors"/>
    <property type="match status" value="1"/>
</dbReference>
<keyword evidence="3" id="KW-0731">Sigma factor</keyword>
<evidence type="ECO:0000259" key="5">
    <source>
        <dbReference type="Pfam" id="PF08281"/>
    </source>
</evidence>